<feature type="transmembrane region" description="Helical" evidence="1">
    <location>
        <begin position="24"/>
        <end position="45"/>
    </location>
</feature>
<evidence type="ECO:0000313" key="3">
    <source>
        <dbReference type="EMBL" id="TYK32831.1"/>
    </source>
</evidence>
<dbReference type="EMBL" id="VKLW01000023">
    <property type="protein sequence ID" value="TYK32831.1"/>
    <property type="molecule type" value="Genomic_DNA"/>
</dbReference>
<dbReference type="InterPro" id="IPR012424">
    <property type="entry name" value="Conjugative_transposon_TraJ_C"/>
</dbReference>
<protein>
    <recommendedName>
        <fullName evidence="2">Conjugative transposon TraJ C-terminal domain-containing protein</fullName>
    </recommendedName>
</protein>
<name>A0A5D3EB49_9BACE</name>
<comment type="caution">
    <text evidence="3">The sequence shown here is derived from an EMBL/GenBank/DDBJ whole genome shotgun (WGS) entry which is preliminary data.</text>
</comment>
<dbReference type="RefSeq" id="WP_148730663.1">
    <property type="nucleotide sequence ID" value="NZ_VKLW01000023.1"/>
</dbReference>
<reference evidence="3 4" key="1">
    <citation type="submission" date="2019-07" db="EMBL/GenBank/DDBJ databases">
        <title>Draft Genome Sequences of Bacteroides pyogenes Strains Isolated from the Uterus Holstein Dairy Cows with Metritis.</title>
        <authorList>
            <person name="Cunha F."/>
            <person name="Galvao K.N."/>
            <person name="Jeon S.J."/>
            <person name="Jeong K.C."/>
        </authorList>
    </citation>
    <scope>NUCLEOTIDE SEQUENCE [LARGE SCALE GENOMIC DNA]</scope>
    <source>
        <strain evidence="3 4">KG-31</strain>
    </source>
</reference>
<feature type="transmembrane region" description="Helical" evidence="1">
    <location>
        <begin position="234"/>
        <end position="255"/>
    </location>
</feature>
<gene>
    <name evidence="3" type="ORF">FNJ60_10500</name>
</gene>
<feature type="transmembrane region" description="Helical" evidence="1">
    <location>
        <begin position="276"/>
        <end position="298"/>
    </location>
</feature>
<keyword evidence="1" id="KW-1133">Transmembrane helix</keyword>
<keyword evidence="1" id="KW-0472">Membrane</keyword>
<dbReference type="Proteomes" id="UP000324383">
    <property type="component" value="Unassembled WGS sequence"/>
</dbReference>
<keyword evidence="1" id="KW-0812">Transmembrane</keyword>
<evidence type="ECO:0000256" key="1">
    <source>
        <dbReference type="SAM" id="Phobius"/>
    </source>
</evidence>
<evidence type="ECO:0000259" key="2">
    <source>
        <dbReference type="Pfam" id="PF07863"/>
    </source>
</evidence>
<evidence type="ECO:0000313" key="4">
    <source>
        <dbReference type="Proteomes" id="UP000324383"/>
    </source>
</evidence>
<feature type="transmembrane region" description="Helical" evidence="1">
    <location>
        <begin position="208"/>
        <end position="228"/>
    </location>
</feature>
<dbReference type="Pfam" id="PF07863">
    <property type="entry name" value="CtnDOT_TraJ"/>
    <property type="match status" value="1"/>
</dbReference>
<feature type="transmembrane region" description="Helical" evidence="1">
    <location>
        <begin position="66"/>
        <end position="82"/>
    </location>
</feature>
<keyword evidence="4" id="KW-1185">Reference proteome</keyword>
<accession>A0A5D3EB49</accession>
<feature type="domain" description="Conjugative transposon TraJ C-terminal" evidence="2">
    <location>
        <begin position="62"/>
        <end position="337"/>
    </location>
</feature>
<sequence>MNIAEYIQGLSISDQFTMSMMPKVMTVSLAVASICFIINISYNYLSSGASKFLADGEGHFPDYVEIARCLVVCICISIYPAISKTLVGTFSAVAESTEMSVDNRASLERDMAIYFEEQSKRLSNAEKTALESKAKGGEDAIAAEKVLDEKKKEALDVVKEGENLQRPEPSLIDFLSNPATWIPGILHSIVLLLLTIVDYVLRFFNGFILKLLVIFGPLAFAFSILPVFKKQLSVWFSALCGCCVVFIVLNVLDGLSAGVYKYILYESPHSFSDTTLSLEMLAIDLALLGAYCSCFWIAGKIVGGGDAGKIISRVSSILTSFATMVIAGKAVGAKAVGGRESSAIDPSKRK</sequence>
<proteinExistence type="predicted"/>
<organism evidence="3 4">
    <name type="scientific">Bacteroides pyogenes</name>
    <dbReference type="NCBI Taxonomy" id="310300"/>
    <lineage>
        <taxon>Bacteria</taxon>
        <taxon>Pseudomonadati</taxon>
        <taxon>Bacteroidota</taxon>
        <taxon>Bacteroidia</taxon>
        <taxon>Bacteroidales</taxon>
        <taxon>Bacteroidaceae</taxon>
        <taxon>Bacteroides</taxon>
    </lineage>
</organism>
<feature type="transmembrane region" description="Helical" evidence="1">
    <location>
        <begin position="181"/>
        <end position="201"/>
    </location>
</feature>
<dbReference type="AlphaFoldDB" id="A0A5D3EB49"/>